<comment type="caution">
    <text evidence="7">The sequence shown here is derived from an EMBL/GenBank/DDBJ whole genome shotgun (WGS) entry which is preliminary data.</text>
</comment>
<dbReference type="Pfam" id="PF04542">
    <property type="entry name" value="Sigma70_r2"/>
    <property type="match status" value="1"/>
</dbReference>
<dbReference type="Proteomes" id="UP000651112">
    <property type="component" value="Unassembled WGS sequence"/>
</dbReference>
<dbReference type="PANTHER" id="PTHR43133">
    <property type="entry name" value="RNA POLYMERASE ECF-TYPE SIGMA FACTO"/>
    <property type="match status" value="1"/>
</dbReference>
<evidence type="ECO:0000256" key="4">
    <source>
        <dbReference type="ARBA" id="ARBA00023163"/>
    </source>
</evidence>
<keyword evidence="3" id="KW-0731">Sigma factor</keyword>
<feature type="domain" description="RNA polymerase sigma factor 70 region 4 type 2" evidence="6">
    <location>
        <begin position="119"/>
        <end position="170"/>
    </location>
</feature>
<dbReference type="PANTHER" id="PTHR43133:SF46">
    <property type="entry name" value="RNA POLYMERASE SIGMA-70 FACTOR ECF SUBFAMILY"/>
    <property type="match status" value="1"/>
</dbReference>
<dbReference type="EMBL" id="JACNYL010000001">
    <property type="protein sequence ID" value="MBD1420651.1"/>
    <property type="molecule type" value="Genomic_DNA"/>
</dbReference>
<evidence type="ECO:0000259" key="6">
    <source>
        <dbReference type="Pfam" id="PF08281"/>
    </source>
</evidence>
<dbReference type="InterPro" id="IPR007627">
    <property type="entry name" value="RNA_pol_sigma70_r2"/>
</dbReference>
<evidence type="ECO:0000313" key="8">
    <source>
        <dbReference type="Proteomes" id="UP000651112"/>
    </source>
</evidence>
<keyword evidence="2" id="KW-0805">Transcription regulation</keyword>
<evidence type="ECO:0000313" key="7">
    <source>
        <dbReference type="EMBL" id="MBD1420651.1"/>
    </source>
</evidence>
<dbReference type="RefSeq" id="WP_190312398.1">
    <property type="nucleotide sequence ID" value="NZ_JACNYL010000001.1"/>
</dbReference>
<dbReference type="InterPro" id="IPR013325">
    <property type="entry name" value="RNA_pol_sigma_r2"/>
</dbReference>
<feature type="domain" description="RNA polymerase sigma-70 region 2" evidence="5">
    <location>
        <begin position="24"/>
        <end position="89"/>
    </location>
</feature>
<protein>
    <submittedName>
        <fullName evidence="7">RNA polymerase sigma-70 factor</fullName>
    </submittedName>
</protein>
<accession>A0ABR7XNB9</accession>
<organism evidence="7 8">
    <name type="scientific">Sphingobacterium chuzhouense</name>
    <dbReference type="NCBI Taxonomy" id="1742264"/>
    <lineage>
        <taxon>Bacteria</taxon>
        <taxon>Pseudomonadati</taxon>
        <taxon>Bacteroidota</taxon>
        <taxon>Sphingobacteriia</taxon>
        <taxon>Sphingobacteriales</taxon>
        <taxon>Sphingobacteriaceae</taxon>
        <taxon>Sphingobacterium</taxon>
    </lineage>
</organism>
<sequence>MNRVSEDILYKLIRGNRAAFNTVYEVYSPAVFDVAFKILRDRVSAEEVVQECFVKLWLNREVINPAYELWYYLYVMCKRLCFNVLRNERVAKEAVQNINPIAAVNDVEEGLHYTELQNLLQRHIDNLPEKQRIAFYLSREKGLSHQEISYKMGISQNTVKNHISQALKYLRKKLMNIDYTAFLFFFLFF</sequence>
<evidence type="ECO:0000256" key="3">
    <source>
        <dbReference type="ARBA" id="ARBA00023082"/>
    </source>
</evidence>
<keyword evidence="8" id="KW-1185">Reference proteome</keyword>
<dbReference type="SUPFAM" id="SSF88946">
    <property type="entry name" value="Sigma2 domain of RNA polymerase sigma factors"/>
    <property type="match status" value="1"/>
</dbReference>
<evidence type="ECO:0000256" key="1">
    <source>
        <dbReference type="ARBA" id="ARBA00010641"/>
    </source>
</evidence>
<proteinExistence type="inferred from homology"/>
<keyword evidence="4" id="KW-0804">Transcription</keyword>
<dbReference type="InterPro" id="IPR014327">
    <property type="entry name" value="RNA_pol_sigma70_bacteroid"/>
</dbReference>
<dbReference type="NCBIfam" id="TIGR02937">
    <property type="entry name" value="sigma70-ECF"/>
    <property type="match status" value="1"/>
</dbReference>
<dbReference type="InterPro" id="IPR013324">
    <property type="entry name" value="RNA_pol_sigma_r3/r4-like"/>
</dbReference>
<gene>
    <name evidence="7" type="ORF">H8B21_03610</name>
</gene>
<dbReference type="SUPFAM" id="SSF88659">
    <property type="entry name" value="Sigma3 and sigma4 domains of RNA polymerase sigma factors"/>
    <property type="match status" value="1"/>
</dbReference>
<dbReference type="NCBIfam" id="TIGR02985">
    <property type="entry name" value="Sig70_bacteroi1"/>
    <property type="match status" value="1"/>
</dbReference>
<dbReference type="Gene3D" id="1.10.1740.10">
    <property type="match status" value="1"/>
</dbReference>
<dbReference type="InterPro" id="IPR036388">
    <property type="entry name" value="WH-like_DNA-bd_sf"/>
</dbReference>
<evidence type="ECO:0000259" key="5">
    <source>
        <dbReference type="Pfam" id="PF04542"/>
    </source>
</evidence>
<dbReference type="InterPro" id="IPR013249">
    <property type="entry name" value="RNA_pol_sigma70_r4_t2"/>
</dbReference>
<dbReference type="CDD" id="cd06171">
    <property type="entry name" value="Sigma70_r4"/>
    <property type="match status" value="1"/>
</dbReference>
<name>A0ABR7XNB9_9SPHI</name>
<dbReference type="Gene3D" id="1.10.10.10">
    <property type="entry name" value="Winged helix-like DNA-binding domain superfamily/Winged helix DNA-binding domain"/>
    <property type="match status" value="1"/>
</dbReference>
<dbReference type="InterPro" id="IPR014284">
    <property type="entry name" value="RNA_pol_sigma-70_dom"/>
</dbReference>
<dbReference type="InterPro" id="IPR039425">
    <property type="entry name" value="RNA_pol_sigma-70-like"/>
</dbReference>
<reference evidence="7 8" key="1">
    <citation type="submission" date="2020-08" db="EMBL/GenBank/DDBJ databases">
        <title>Sphingobacterium sp. DN00404 isolated from aquaculture water.</title>
        <authorList>
            <person name="Zhang M."/>
        </authorList>
    </citation>
    <scope>NUCLEOTIDE SEQUENCE [LARGE SCALE GENOMIC DNA]</scope>
    <source>
        <strain evidence="7 8">KCTC 42746</strain>
    </source>
</reference>
<evidence type="ECO:0000256" key="2">
    <source>
        <dbReference type="ARBA" id="ARBA00023015"/>
    </source>
</evidence>
<dbReference type="Pfam" id="PF08281">
    <property type="entry name" value="Sigma70_r4_2"/>
    <property type="match status" value="1"/>
</dbReference>
<comment type="similarity">
    <text evidence="1">Belongs to the sigma-70 factor family. ECF subfamily.</text>
</comment>